<keyword evidence="1" id="KW-0812">Transmembrane</keyword>
<dbReference type="OrthoDB" id="2192317at2759"/>
<protein>
    <submittedName>
        <fullName evidence="2">Uncharacterized protein</fullName>
    </submittedName>
</protein>
<evidence type="ECO:0000313" key="2">
    <source>
        <dbReference type="EMBL" id="KHN69666.1"/>
    </source>
</evidence>
<keyword evidence="1" id="KW-0472">Membrane</keyword>
<evidence type="ECO:0000256" key="1">
    <source>
        <dbReference type="SAM" id="Phobius"/>
    </source>
</evidence>
<evidence type="ECO:0000313" key="3">
    <source>
        <dbReference type="Proteomes" id="UP000031056"/>
    </source>
</evidence>
<dbReference type="EMBL" id="JOKQ01000005">
    <property type="protein sequence ID" value="KHN69666.1"/>
    <property type="molecule type" value="Genomic_DNA"/>
</dbReference>
<dbReference type="GeneID" id="26261726"/>
<keyword evidence="1" id="KW-1133">Transmembrane helix</keyword>
<name>A0A0B2UF23_9MICR</name>
<accession>A0A0B2UF23</accession>
<dbReference type="Proteomes" id="UP000031056">
    <property type="component" value="Unassembled WGS sequence"/>
</dbReference>
<organism evidence="2 3">
    <name type="scientific">Ordospora colligata OC4</name>
    <dbReference type="NCBI Taxonomy" id="1354746"/>
    <lineage>
        <taxon>Eukaryota</taxon>
        <taxon>Fungi</taxon>
        <taxon>Fungi incertae sedis</taxon>
        <taxon>Microsporidia</taxon>
        <taxon>Ordosporidae</taxon>
        <taxon>Ordospora</taxon>
    </lineage>
</organism>
<proteinExistence type="predicted"/>
<keyword evidence="3" id="KW-1185">Reference proteome</keyword>
<reference evidence="2 3" key="1">
    <citation type="journal article" date="2014" name="MBio">
        <title>The Ordospora colligata genome; evolution of extreme reduction in microsporidia and host-to-parasite horizontal gene transfer.</title>
        <authorList>
            <person name="Pombert J.-F."/>
            <person name="Haag K.L."/>
            <person name="Beidas S."/>
            <person name="Ebert D."/>
            <person name="Keeling P.J."/>
        </authorList>
    </citation>
    <scope>NUCLEOTIDE SEQUENCE [LARGE SCALE GENOMIC DNA]</scope>
    <source>
        <strain evidence="2 3">OC4</strain>
    </source>
</reference>
<sequence>MQVTTTDKLEILTSAITLILMTAMLSKYFFASQVITGITIYSLLVSLVKPVIKKDKLHLRAINVAHVIAKILTLVAFFIVIDNVFVMKTGNKNCSSCTQMSALDIAYSIVFLIYYSAYSFAFIFFSYISEK</sequence>
<dbReference type="RefSeq" id="XP_014563708.1">
    <property type="nucleotide sequence ID" value="XM_014708222.1"/>
</dbReference>
<dbReference type="VEuPathDB" id="MicrosporidiaDB:M896_050730"/>
<dbReference type="HOGENOM" id="CLU_1948792_0_0_1"/>
<dbReference type="AlphaFoldDB" id="A0A0B2UF23"/>
<feature type="transmembrane region" description="Helical" evidence="1">
    <location>
        <begin position="64"/>
        <end position="85"/>
    </location>
</feature>
<feature type="transmembrane region" description="Helical" evidence="1">
    <location>
        <begin position="105"/>
        <end position="128"/>
    </location>
</feature>
<gene>
    <name evidence="2" type="ORF">M896_050730</name>
</gene>
<dbReference type="InParanoid" id="A0A0B2UF23"/>
<comment type="caution">
    <text evidence="2">The sequence shown here is derived from an EMBL/GenBank/DDBJ whole genome shotgun (WGS) entry which is preliminary data.</text>
</comment>
<feature type="transmembrane region" description="Helical" evidence="1">
    <location>
        <begin position="28"/>
        <end position="52"/>
    </location>
</feature>